<evidence type="ECO:0000313" key="4">
    <source>
        <dbReference type="Proteomes" id="UP000294682"/>
    </source>
</evidence>
<dbReference type="AlphaFoldDB" id="A0A9X8Y844"/>
<keyword evidence="2" id="KW-1133">Transmembrane helix</keyword>
<keyword evidence="4" id="KW-1185">Reference proteome</keyword>
<organism evidence="3 4">
    <name type="scientific">Harryflintia acetispora</name>
    <dbReference type="NCBI Taxonomy" id="1849041"/>
    <lineage>
        <taxon>Bacteria</taxon>
        <taxon>Bacillati</taxon>
        <taxon>Bacillota</taxon>
        <taxon>Clostridia</taxon>
        <taxon>Eubacteriales</taxon>
        <taxon>Oscillospiraceae</taxon>
        <taxon>Harryflintia</taxon>
    </lineage>
</organism>
<dbReference type="Gene3D" id="3.40.1110.10">
    <property type="entry name" value="Calcium-transporting ATPase, cytoplasmic domain N"/>
    <property type="match status" value="1"/>
</dbReference>
<feature type="compositionally biased region" description="Low complexity" evidence="1">
    <location>
        <begin position="265"/>
        <end position="281"/>
    </location>
</feature>
<feature type="transmembrane region" description="Helical" evidence="2">
    <location>
        <begin position="629"/>
        <end position="649"/>
    </location>
</feature>
<proteinExistence type="predicted"/>
<dbReference type="InterPro" id="IPR023299">
    <property type="entry name" value="ATPase_P-typ_cyto_dom_N"/>
</dbReference>
<dbReference type="EMBL" id="SLUK01000006">
    <property type="protein sequence ID" value="TCL43292.1"/>
    <property type="molecule type" value="Genomic_DNA"/>
</dbReference>
<feature type="compositionally biased region" description="Polar residues" evidence="1">
    <location>
        <begin position="165"/>
        <end position="175"/>
    </location>
</feature>
<dbReference type="RefSeq" id="WP_165873163.1">
    <property type="nucleotide sequence ID" value="NZ_SLUK01000006.1"/>
</dbReference>
<name>A0A9X8Y844_9FIRM</name>
<feature type="compositionally biased region" description="Low complexity" evidence="1">
    <location>
        <begin position="399"/>
        <end position="420"/>
    </location>
</feature>
<feature type="transmembrane region" description="Helical" evidence="2">
    <location>
        <begin position="1052"/>
        <end position="1071"/>
    </location>
</feature>
<feature type="compositionally biased region" description="Basic and acidic residues" evidence="1">
    <location>
        <begin position="58"/>
        <end position="131"/>
    </location>
</feature>
<dbReference type="SUPFAM" id="SSF81660">
    <property type="entry name" value="Metal cation-transporting ATPase, ATP-binding domain N"/>
    <property type="match status" value="1"/>
</dbReference>
<feature type="transmembrane region" description="Helical" evidence="2">
    <location>
        <begin position="720"/>
        <end position="739"/>
    </location>
</feature>
<evidence type="ECO:0000313" key="3">
    <source>
        <dbReference type="EMBL" id="TCL43292.1"/>
    </source>
</evidence>
<protein>
    <recommendedName>
        <fullName evidence="5">Cu+-exporting ATPase</fullName>
    </recommendedName>
</protein>
<feature type="region of interest" description="Disordered" evidence="1">
    <location>
        <begin position="356"/>
        <end position="420"/>
    </location>
</feature>
<feature type="transmembrane region" description="Helical" evidence="2">
    <location>
        <begin position="601"/>
        <end position="623"/>
    </location>
</feature>
<feature type="transmembrane region" description="Helical" evidence="2">
    <location>
        <begin position="564"/>
        <end position="589"/>
    </location>
</feature>
<feature type="compositionally biased region" description="Polar residues" evidence="1">
    <location>
        <begin position="377"/>
        <end position="398"/>
    </location>
</feature>
<keyword evidence="2" id="KW-0812">Transmembrane</keyword>
<dbReference type="Gene3D" id="3.40.50.1000">
    <property type="entry name" value="HAD superfamily/HAD-like"/>
    <property type="match status" value="1"/>
</dbReference>
<sequence length="1077" mass="118052">MNGNYDIDAILEEVRRKREQERMQAYDGRAPYPPENAPQGYAPPRAAPRESYPQNDNWRQEDYAPRRAQYEQPREEYPPRRYEQYEEPRREDYAPRQGRGYDEPRYEQRGYEPERRKPPREEYRPYREEYRASYPPTPRGNAGYEEPYPARGYAPEERAPRQGGFQFSPTQNTTDFAPPVPSAPGGYRAPAPSRESYRPAAPAPREEYPPRQYEQPYDEPGRYQPDQGSYSQQGGYGQNSRYQGYQPEPYNPPAAPRQNYPPQTPQFSAAPSSPSAAPATRRTPKPSMDDLLQNFGEGVGLGKGIDPERPPIQPRRSAPIVGAPVVSPAPEMETLSSPVVSVPVYTPPIPCAPAFDPAPASPREGGYQAPSAAPGNFNFNITQPTGEFNPPSQGSFSGSAGAPVSAPVMAPPAESEPVSQPVYTPPPEATTVVPPVNEAASDFSVPQTAGQSPFAPPADEATKLLGGEEPLPQLPVEHLPLDPEDFQDDVDYDEHGTPADTLSSEEERGAIRADIKRAQMGLRVRFALTTAAFVGLLYLAFSFISKAFPLPPIMLPENPDTVRMFMIVNVAVVAITMLINSSTIGGGLVSMFTFKADNDSLISLAMIAAMAQGVALVVTPSAASEVGVQLYYCVPVLGLLFNIVGKMMMMSRIERNSRLVCSDQEKYVMRTIKSPDFARELSRGLPLDLPEITYSVKTKYVSGFLEASYAQDYAESINRVLVIICLLASIAVSVISYFVGGSLYVSLTVLSGLLAVCAPFTSTMVGNMPMLRAAKKLTKAGTVIAGYPVVEEYNSVKAVTFKAKELFPPDSITLSSMKVFQESLIEQAILDACSVICATDSPLAPIFQGMLGGNSKILKEAENIVFEDSMGLSAWVDGKRVLIGNAQLMQNHGVSTPSKDYEERYVGEGKDILYLSNSGELIAMFALSYGSDKRVAPVLRELSERGVALIVHSTDPNITPGKLSMLYSYPEHFIRIVPASLHADYERVMAPRGRAHASIVYSGSIMTMLRALGIIPRIKSAVTIGTAVQLLSTVIGYAIITFFAFFAGMANITFTLLLCYQLVWTVLVVLLSNLRRI</sequence>
<dbReference type="InterPro" id="IPR023214">
    <property type="entry name" value="HAD_sf"/>
</dbReference>
<feature type="region of interest" description="Disordered" evidence="1">
    <location>
        <begin position="444"/>
        <end position="465"/>
    </location>
</feature>
<feature type="transmembrane region" description="Helical" evidence="2">
    <location>
        <begin position="526"/>
        <end position="544"/>
    </location>
</feature>
<feature type="transmembrane region" description="Helical" evidence="2">
    <location>
        <begin position="745"/>
        <end position="766"/>
    </location>
</feature>
<dbReference type="Proteomes" id="UP000294682">
    <property type="component" value="Unassembled WGS sequence"/>
</dbReference>
<feature type="region of interest" description="Disordered" evidence="1">
    <location>
        <begin position="16"/>
        <end position="319"/>
    </location>
</feature>
<reference evidence="3 4" key="1">
    <citation type="submission" date="2019-03" db="EMBL/GenBank/DDBJ databases">
        <title>Genomic Encyclopedia of Type Strains, Phase IV (KMG-IV): sequencing the most valuable type-strain genomes for metagenomic binning, comparative biology and taxonomic classification.</title>
        <authorList>
            <person name="Goeker M."/>
        </authorList>
    </citation>
    <scope>NUCLEOTIDE SEQUENCE [LARGE SCALE GENOMIC DNA]</scope>
    <source>
        <strain evidence="3 4">DSM 100433</strain>
    </source>
</reference>
<feature type="transmembrane region" description="Helical" evidence="2">
    <location>
        <begin position="1020"/>
        <end position="1046"/>
    </location>
</feature>
<feature type="compositionally biased region" description="Low complexity" evidence="1">
    <location>
        <begin position="223"/>
        <end position="246"/>
    </location>
</feature>
<feature type="compositionally biased region" description="Low complexity" evidence="1">
    <location>
        <begin position="188"/>
        <end position="200"/>
    </location>
</feature>
<gene>
    <name evidence="3" type="ORF">EDD78_106154</name>
</gene>
<accession>A0A9X8Y844</accession>
<evidence type="ECO:0000256" key="1">
    <source>
        <dbReference type="SAM" id="MobiDB-lite"/>
    </source>
</evidence>
<dbReference type="GO" id="GO:0000166">
    <property type="term" value="F:nucleotide binding"/>
    <property type="evidence" value="ECO:0007669"/>
    <property type="project" value="InterPro"/>
</dbReference>
<evidence type="ECO:0008006" key="5">
    <source>
        <dbReference type="Google" id="ProtNLM"/>
    </source>
</evidence>
<comment type="caution">
    <text evidence="3">The sequence shown here is derived from an EMBL/GenBank/DDBJ whole genome shotgun (WGS) entry which is preliminary data.</text>
</comment>
<keyword evidence="2" id="KW-0472">Membrane</keyword>
<evidence type="ECO:0000256" key="2">
    <source>
        <dbReference type="SAM" id="Phobius"/>
    </source>
</evidence>